<dbReference type="InterPro" id="IPR036879">
    <property type="entry name" value="TF_MADSbox_sf"/>
</dbReference>
<dbReference type="GO" id="GO:0005634">
    <property type="term" value="C:nucleus"/>
    <property type="evidence" value="ECO:0007669"/>
    <property type="project" value="UniProtKB-SubCell"/>
</dbReference>
<comment type="subcellular location">
    <subcellularLocation>
        <location evidence="1">Nucleus</location>
    </subcellularLocation>
</comment>
<dbReference type="GO" id="GO:0000981">
    <property type="term" value="F:DNA-binding transcription factor activity, RNA polymerase II-specific"/>
    <property type="evidence" value="ECO:0007669"/>
    <property type="project" value="InterPro"/>
</dbReference>
<dbReference type="InterPro" id="IPR002100">
    <property type="entry name" value="TF_MADSbox"/>
</dbReference>
<evidence type="ECO:0000256" key="3">
    <source>
        <dbReference type="ARBA" id="ARBA00023125"/>
    </source>
</evidence>
<dbReference type="STRING" id="81985.R0I8G7"/>
<keyword evidence="2" id="KW-0805">Transcription regulation</keyword>
<gene>
    <name evidence="7" type="ORF">CARUB_v10021917mg</name>
</gene>
<reference evidence="8" key="1">
    <citation type="journal article" date="2013" name="Nat. Genet.">
        <title>The Capsella rubella genome and the genomic consequences of rapid mating system evolution.</title>
        <authorList>
            <person name="Slotte T."/>
            <person name="Hazzouri K.M."/>
            <person name="Agren J.A."/>
            <person name="Koenig D."/>
            <person name="Maumus F."/>
            <person name="Guo Y.L."/>
            <person name="Steige K."/>
            <person name="Platts A.E."/>
            <person name="Escobar J.S."/>
            <person name="Newman L.K."/>
            <person name="Wang W."/>
            <person name="Mandakova T."/>
            <person name="Vello E."/>
            <person name="Smith L.M."/>
            <person name="Henz S.R."/>
            <person name="Steffen J."/>
            <person name="Takuno S."/>
            <person name="Brandvain Y."/>
            <person name="Coop G."/>
            <person name="Andolfatto P."/>
            <person name="Hu T.T."/>
            <person name="Blanchette M."/>
            <person name="Clark R.M."/>
            <person name="Quesneville H."/>
            <person name="Nordborg M."/>
            <person name="Gaut B.S."/>
            <person name="Lysak M.A."/>
            <person name="Jenkins J."/>
            <person name="Grimwood J."/>
            <person name="Chapman J."/>
            <person name="Prochnik S."/>
            <person name="Shu S."/>
            <person name="Rokhsar D."/>
            <person name="Schmutz J."/>
            <person name="Weigel D."/>
            <person name="Wright S.I."/>
        </authorList>
    </citation>
    <scope>NUCLEOTIDE SEQUENCE [LARGE SCALE GENOMIC DNA]</scope>
    <source>
        <strain evidence="8">cv. Monte Gargano</strain>
    </source>
</reference>
<dbReference type="GO" id="GO:0000978">
    <property type="term" value="F:RNA polymerase II cis-regulatory region sequence-specific DNA binding"/>
    <property type="evidence" value="ECO:0007669"/>
    <property type="project" value="TreeGrafter"/>
</dbReference>
<accession>R0I8G7</accession>
<protein>
    <recommendedName>
        <fullName evidence="6">MADS-box domain-containing protein</fullName>
    </recommendedName>
</protein>
<dbReference type="AlphaFoldDB" id="R0I8G7"/>
<dbReference type="InterPro" id="IPR033897">
    <property type="entry name" value="SRF-like_MADS-box"/>
</dbReference>
<feature type="domain" description="MADS-box" evidence="6">
    <location>
        <begin position="3"/>
        <end position="48"/>
    </location>
</feature>
<dbReference type="Pfam" id="PF00319">
    <property type="entry name" value="SRF-TF"/>
    <property type="match status" value="1"/>
</dbReference>
<dbReference type="Gene3D" id="3.40.1810.10">
    <property type="entry name" value="Transcription factor, MADS-box"/>
    <property type="match status" value="1"/>
</dbReference>
<keyword evidence="3" id="KW-0238">DNA-binding</keyword>
<dbReference type="CDD" id="cd00266">
    <property type="entry name" value="MADS_SRF_like"/>
    <property type="match status" value="1"/>
</dbReference>
<dbReference type="GO" id="GO:0046983">
    <property type="term" value="F:protein dimerization activity"/>
    <property type="evidence" value="ECO:0007669"/>
    <property type="project" value="InterPro"/>
</dbReference>
<keyword evidence="8" id="KW-1185">Reference proteome</keyword>
<evidence type="ECO:0000313" key="7">
    <source>
        <dbReference type="EMBL" id="EOA34390.1"/>
    </source>
</evidence>
<dbReference type="PRINTS" id="PR00404">
    <property type="entry name" value="MADSDOMAIN"/>
</dbReference>
<dbReference type="eggNOG" id="KOG0014">
    <property type="taxonomic scope" value="Eukaryota"/>
</dbReference>
<keyword evidence="5" id="KW-0539">Nucleus</keyword>
<dbReference type="PROSITE" id="PS50066">
    <property type="entry name" value="MADS_BOX_2"/>
    <property type="match status" value="1"/>
</dbReference>
<name>R0I8G7_9BRAS</name>
<evidence type="ECO:0000313" key="8">
    <source>
        <dbReference type="Proteomes" id="UP000029121"/>
    </source>
</evidence>
<evidence type="ECO:0000256" key="4">
    <source>
        <dbReference type="ARBA" id="ARBA00023163"/>
    </source>
</evidence>
<evidence type="ECO:0000256" key="1">
    <source>
        <dbReference type="ARBA" id="ARBA00004123"/>
    </source>
</evidence>
<proteinExistence type="predicted"/>
<evidence type="ECO:0000259" key="6">
    <source>
        <dbReference type="PROSITE" id="PS50066"/>
    </source>
</evidence>
<dbReference type="GO" id="GO:0045944">
    <property type="term" value="P:positive regulation of transcription by RNA polymerase II"/>
    <property type="evidence" value="ECO:0007669"/>
    <property type="project" value="InterPro"/>
</dbReference>
<dbReference type="PANTHER" id="PTHR11945">
    <property type="entry name" value="MADS BOX PROTEIN"/>
    <property type="match status" value="1"/>
</dbReference>
<dbReference type="PANTHER" id="PTHR11945:SF702">
    <property type="entry name" value="AGAMOUS-LIKE 83-RELATED"/>
    <property type="match status" value="1"/>
</dbReference>
<organism evidence="7 8">
    <name type="scientific">Capsella rubella</name>
    <dbReference type="NCBI Taxonomy" id="81985"/>
    <lineage>
        <taxon>Eukaryota</taxon>
        <taxon>Viridiplantae</taxon>
        <taxon>Streptophyta</taxon>
        <taxon>Embryophyta</taxon>
        <taxon>Tracheophyta</taxon>
        <taxon>Spermatophyta</taxon>
        <taxon>Magnoliopsida</taxon>
        <taxon>eudicotyledons</taxon>
        <taxon>Gunneridae</taxon>
        <taxon>Pentapetalae</taxon>
        <taxon>rosids</taxon>
        <taxon>malvids</taxon>
        <taxon>Brassicales</taxon>
        <taxon>Brassicaceae</taxon>
        <taxon>Camelineae</taxon>
        <taxon>Capsella</taxon>
    </lineage>
</organism>
<sequence length="376" mass="42579">MVGLKRKIDIKKIAKKDPRAVTFSKRRKGLYSKASDLCLLSDAQMVILATPVSSNSHASFYSFGHSSVDSVVEAFLTDQTPPRDDYEKLGFWWEDESLANSENPEELGEALGSMTMMLHDLKELVKRRDRVDVKKEKGVSHVTCQEPTLIHQPCSSSLCVDDQDDLTVNVQGFHNNNEEQAHSEAVVDGDQLVVITNRDLCDNNIHLSDLDEHQILAISDNTNEEQTHSEAVVDGDQLVETNRDLCDNNIHLSDLDEDQILAISDNNNNNNNNKNNVLPEDLSWFNEELDIDQLIDYEMNLEMDGETKQSMFSVSETVEEGGVSHKDLDEDNLCFSDYFNETIPCFVVCLKFPLLTFLTYCVRVMSLYQTNKIKLC</sequence>
<keyword evidence="4" id="KW-0804">Transcription</keyword>
<dbReference type="SUPFAM" id="SSF55455">
    <property type="entry name" value="SRF-like"/>
    <property type="match status" value="1"/>
</dbReference>
<evidence type="ECO:0000256" key="5">
    <source>
        <dbReference type="ARBA" id="ARBA00023242"/>
    </source>
</evidence>
<dbReference type="EMBL" id="KB870806">
    <property type="protein sequence ID" value="EOA34390.1"/>
    <property type="molecule type" value="Genomic_DNA"/>
</dbReference>
<evidence type="ECO:0000256" key="2">
    <source>
        <dbReference type="ARBA" id="ARBA00023015"/>
    </source>
</evidence>
<dbReference type="SMART" id="SM00432">
    <property type="entry name" value="MADS"/>
    <property type="match status" value="1"/>
</dbReference>
<dbReference type="Proteomes" id="UP000029121">
    <property type="component" value="Unassembled WGS sequence"/>
</dbReference>